<comment type="caution">
    <text evidence="2">The sequence shown here is derived from an EMBL/GenBank/DDBJ whole genome shotgun (WGS) entry which is preliminary data.</text>
</comment>
<feature type="transmembrane region" description="Helical" evidence="1">
    <location>
        <begin position="38"/>
        <end position="59"/>
    </location>
</feature>
<dbReference type="AlphaFoldDB" id="X1GTS8"/>
<reference evidence="2" key="1">
    <citation type="journal article" date="2014" name="Front. Microbiol.">
        <title>High frequency of phylogenetically diverse reductive dehalogenase-homologous genes in deep subseafloor sedimentary metagenomes.</title>
        <authorList>
            <person name="Kawai M."/>
            <person name="Futagami T."/>
            <person name="Toyoda A."/>
            <person name="Takaki Y."/>
            <person name="Nishi S."/>
            <person name="Hori S."/>
            <person name="Arai W."/>
            <person name="Tsubouchi T."/>
            <person name="Morono Y."/>
            <person name="Uchiyama I."/>
            <person name="Ito T."/>
            <person name="Fujiyama A."/>
            <person name="Inagaki F."/>
            <person name="Takami H."/>
        </authorList>
    </citation>
    <scope>NUCLEOTIDE SEQUENCE</scope>
    <source>
        <strain evidence="2">Expedition CK06-06</strain>
    </source>
</reference>
<name>X1GTS8_9ZZZZ</name>
<keyword evidence="1" id="KW-0812">Transmembrane</keyword>
<organism evidence="2">
    <name type="scientific">marine sediment metagenome</name>
    <dbReference type="NCBI Taxonomy" id="412755"/>
    <lineage>
        <taxon>unclassified sequences</taxon>
        <taxon>metagenomes</taxon>
        <taxon>ecological metagenomes</taxon>
    </lineage>
</organism>
<accession>X1GTS8</accession>
<sequence length="100" mass="11802">MKEQLDINGNIISYLAFCGLTFFILYQTSTMKPESALFPMMLSYILLALSLSLILLKFFRDISLFSRDRKIISEEKMKIKKEGGERKRKTNFFLKEMFLK</sequence>
<gene>
    <name evidence="2" type="ORF">S03H2_20352</name>
</gene>
<keyword evidence="1" id="KW-1133">Transmembrane helix</keyword>
<keyword evidence="1" id="KW-0472">Membrane</keyword>
<dbReference type="EMBL" id="BARU01010719">
    <property type="protein sequence ID" value="GAH36418.1"/>
    <property type="molecule type" value="Genomic_DNA"/>
</dbReference>
<feature type="transmembrane region" description="Helical" evidence="1">
    <location>
        <begin position="7"/>
        <end position="26"/>
    </location>
</feature>
<evidence type="ECO:0000313" key="2">
    <source>
        <dbReference type="EMBL" id="GAH36418.1"/>
    </source>
</evidence>
<proteinExistence type="predicted"/>
<protein>
    <submittedName>
        <fullName evidence="2">Uncharacterized protein</fullName>
    </submittedName>
</protein>
<evidence type="ECO:0000256" key="1">
    <source>
        <dbReference type="SAM" id="Phobius"/>
    </source>
</evidence>